<dbReference type="HOGENOM" id="CLU_3191608_0_0_1"/>
<dbReference type="RefSeq" id="XP_001587130.1">
    <property type="nucleotide sequence ID" value="XM_001587080.1"/>
</dbReference>
<evidence type="ECO:0000313" key="2">
    <source>
        <dbReference type="Proteomes" id="UP000001312"/>
    </source>
</evidence>
<protein>
    <submittedName>
        <fullName evidence="1">Uncharacterized protein</fullName>
    </submittedName>
</protein>
<sequence length="46" mass="5123">MSMYPYTMGSAALKTTTEITIARTNPVFPSTAIVSAHVLRFIEKFE</sequence>
<dbReference type="Proteomes" id="UP000001312">
    <property type="component" value="Unassembled WGS sequence"/>
</dbReference>
<organism evidence="1 2">
    <name type="scientific">Sclerotinia sclerotiorum (strain ATCC 18683 / 1980 / Ss-1)</name>
    <name type="common">White mold</name>
    <name type="synonym">Whetzelinia sclerotiorum</name>
    <dbReference type="NCBI Taxonomy" id="665079"/>
    <lineage>
        <taxon>Eukaryota</taxon>
        <taxon>Fungi</taxon>
        <taxon>Dikarya</taxon>
        <taxon>Ascomycota</taxon>
        <taxon>Pezizomycotina</taxon>
        <taxon>Leotiomycetes</taxon>
        <taxon>Helotiales</taxon>
        <taxon>Sclerotiniaceae</taxon>
        <taxon>Sclerotinia</taxon>
    </lineage>
</organism>
<dbReference type="KEGG" id="ssl:SS1G_12160"/>
<dbReference type="EMBL" id="CH476639">
    <property type="protein sequence ID" value="EDN95954.1"/>
    <property type="molecule type" value="Genomic_DNA"/>
</dbReference>
<accession>A7F2L2</accession>
<proteinExistence type="predicted"/>
<keyword evidence="2" id="KW-1185">Reference proteome</keyword>
<evidence type="ECO:0000313" key="1">
    <source>
        <dbReference type="EMBL" id="EDN95954.1"/>
    </source>
</evidence>
<dbReference type="GeneID" id="5483309"/>
<reference evidence="2" key="1">
    <citation type="journal article" date="2011" name="PLoS Genet.">
        <title>Genomic analysis of the necrotrophic fungal pathogens Sclerotinia sclerotiorum and Botrytis cinerea.</title>
        <authorList>
            <person name="Amselem J."/>
            <person name="Cuomo C.A."/>
            <person name="van Kan J.A."/>
            <person name="Viaud M."/>
            <person name="Benito E.P."/>
            <person name="Couloux A."/>
            <person name="Coutinho P.M."/>
            <person name="de Vries R.P."/>
            <person name="Dyer P.S."/>
            <person name="Fillinger S."/>
            <person name="Fournier E."/>
            <person name="Gout L."/>
            <person name="Hahn M."/>
            <person name="Kohn L."/>
            <person name="Lapalu N."/>
            <person name="Plummer K.M."/>
            <person name="Pradier J.M."/>
            <person name="Quevillon E."/>
            <person name="Sharon A."/>
            <person name="Simon A."/>
            <person name="ten Have A."/>
            <person name="Tudzynski B."/>
            <person name="Tudzynski P."/>
            <person name="Wincker P."/>
            <person name="Andrew M."/>
            <person name="Anthouard V."/>
            <person name="Beever R.E."/>
            <person name="Beffa R."/>
            <person name="Benoit I."/>
            <person name="Bouzid O."/>
            <person name="Brault B."/>
            <person name="Chen Z."/>
            <person name="Choquer M."/>
            <person name="Collemare J."/>
            <person name="Cotton P."/>
            <person name="Danchin E.G."/>
            <person name="Da Silva C."/>
            <person name="Gautier A."/>
            <person name="Giraud C."/>
            <person name="Giraud T."/>
            <person name="Gonzalez C."/>
            <person name="Grossetete S."/>
            <person name="Guldener U."/>
            <person name="Henrissat B."/>
            <person name="Howlett B.J."/>
            <person name="Kodira C."/>
            <person name="Kretschmer M."/>
            <person name="Lappartient A."/>
            <person name="Leroch M."/>
            <person name="Levis C."/>
            <person name="Mauceli E."/>
            <person name="Neuveglise C."/>
            <person name="Oeser B."/>
            <person name="Pearson M."/>
            <person name="Poulain J."/>
            <person name="Poussereau N."/>
            <person name="Quesneville H."/>
            <person name="Rascle C."/>
            <person name="Schumacher J."/>
            <person name="Segurens B."/>
            <person name="Sexton A."/>
            <person name="Silva E."/>
            <person name="Sirven C."/>
            <person name="Soanes D.M."/>
            <person name="Talbot N.J."/>
            <person name="Templeton M."/>
            <person name="Yandava C."/>
            <person name="Yarden O."/>
            <person name="Zeng Q."/>
            <person name="Rollins J.A."/>
            <person name="Lebrun M.H."/>
            <person name="Dickman M."/>
        </authorList>
    </citation>
    <scope>NUCLEOTIDE SEQUENCE [LARGE SCALE GENOMIC DNA]</scope>
    <source>
        <strain evidence="2">ATCC 18683 / 1980 / Ss-1</strain>
    </source>
</reference>
<dbReference type="AlphaFoldDB" id="A7F2L2"/>
<name>A7F2L2_SCLS1</name>
<gene>
    <name evidence="1" type="ORF">SS1G_12160</name>
</gene>
<dbReference type="InParanoid" id="A7F2L2"/>